<protein>
    <submittedName>
        <fullName evidence="2">Uncharacterized protein</fullName>
    </submittedName>
</protein>
<gene>
    <name evidence="2" type="ORF">Tsubulata_049910</name>
</gene>
<dbReference type="AlphaFoldDB" id="A0A9Q0JBM7"/>
<sequence>MASPQLPAVSPESGSSSGHSNPNASEPLILGQPEPFNVHGVFKKGERIKYHKVTLPGDLEKNVKLWVRYDKLYLTGIETKKEVFKSKDTRGGVKQHFFNHGPGASMYNGIFILTLAMLKKPSSGQAATTTTTTNNNSSDEAAALYYTKVGLPGIYGESVKMWVRSGEVIVNCRDVKAEDVWSARGEGKWPEISVYVGAKGLATGDPIMLMFAPKLDA</sequence>
<evidence type="ECO:0000313" key="3">
    <source>
        <dbReference type="Proteomes" id="UP001141552"/>
    </source>
</evidence>
<organism evidence="2 3">
    <name type="scientific">Turnera subulata</name>
    <dbReference type="NCBI Taxonomy" id="218843"/>
    <lineage>
        <taxon>Eukaryota</taxon>
        <taxon>Viridiplantae</taxon>
        <taxon>Streptophyta</taxon>
        <taxon>Embryophyta</taxon>
        <taxon>Tracheophyta</taxon>
        <taxon>Spermatophyta</taxon>
        <taxon>Magnoliopsida</taxon>
        <taxon>eudicotyledons</taxon>
        <taxon>Gunneridae</taxon>
        <taxon>Pentapetalae</taxon>
        <taxon>rosids</taxon>
        <taxon>fabids</taxon>
        <taxon>Malpighiales</taxon>
        <taxon>Passifloraceae</taxon>
        <taxon>Turnera</taxon>
    </lineage>
</organism>
<feature type="region of interest" description="Disordered" evidence="1">
    <location>
        <begin position="1"/>
        <end position="30"/>
    </location>
</feature>
<name>A0A9Q0JBM7_9ROSI</name>
<reference evidence="2" key="1">
    <citation type="submission" date="2022-02" db="EMBL/GenBank/DDBJ databases">
        <authorList>
            <person name="Henning P.M."/>
            <person name="McCubbin A.G."/>
            <person name="Shore J.S."/>
        </authorList>
    </citation>
    <scope>NUCLEOTIDE SEQUENCE</scope>
    <source>
        <strain evidence="2">F60SS</strain>
        <tissue evidence="2">Leaves</tissue>
    </source>
</reference>
<feature type="compositionally biased region" description="Low complexity" evidence="1">
    <location>
        <begin position="10"/>
        <end position="26"/>
    </location>
</feature>
<dbReference type="EMBL" id="JAKUCV010004369">
    <property type="protein sequence ID" value="KAJ4835559.1"/>
    <property type="molecule type" value="Genomic_DNA"/>
</dbReference>
<keyword evidence="3" id="KW-1185">Reference proteome</keyword>
<evidence type="ECO:0000313" key="2">
    <source>
        <dbReference type="EMBL" id="KAJ4835559.1"/>
    </source>
</evidence>
<reference evidence="2" key="2">
    <citation type="journal article" date="2023" name="Plants (Basel)">
        <title>Annotation of the Turnera subulata (Passifloraceae) Draft Genome Reveals the S-Locus Evolved after the Divergence of Turneroideae from Passifloroideae in a Stepwise Manner.</title>
        <authorList>
            <person name="Henning P.M."/>
            <person name="Roalson E.H."/>
            <person name="Mir W."/>
            <person name="McCubbin A.G."/>
            <person name="Shore J.S."/>
        </authorList>
    </citation>
    <scope>NUCLEOTIDE SEQUENCE</scope>
    <source>
        <strain evidence="2">F60SS</strain>
    </source>
</reference>
<accession>A0A9Q0JBM7</accession>
<proteinExistence type="predicted"/>
<dbReference type="Proteomes" id="UP001141552">
    <property type="component" value="Unassembled WGS sequence"/>
</dbReference>
<evidence type="ECO:0000256" key="1">
    <source>
        <dbReference type="SAM" id="MobiDB-lite"/>
    </source>
</evidence>
<comment type="caution">
    <text evidence="2">The sequence shown here is derived from an EMBL/GenBank/DDBJ whole genome shotgun (WGS) entry which is preliminary data.</text>
</comment>